<dbReference type="GO" id="GO:0016787">
    <property type="term" value="F:hydrolase activity"/>
    <property type="evidence" value="ECO:0007669"/>
    <property type="project" value="UniProtKB-UniRule"/>
</dbReference>
<dbReference type="GO" id="GO:0005524">
    <property type="term" value="F:ATP binding"/>
    <property type="evidence" value="ECO:0007669"/>
    <property type="project" value="UniProtKB-UniRule"/>
</dbReference>
<dbReference type="eggNOG" id="KOG2108">
    <property type="taxonomic scope" value="Eukaryota"/>
</dbReference>
<keyword evidence="8" id="KW-1185">Reference proteome</keyword>
<keyword evidence="3 5" id="KW-0347">Helicase</keyword>
<evidence type="ECO:0000313" key="8">
    <source>
        <dbReference type="Proteomes" id="UP000013827"/>
    </source>
</evidence>
<dbReference type="KEGG" id="ehx:EMIHUDRAFT_44073"/>
<feature type="domain" description="UvrD-like helicase ATP-binding" evidence="6">
    <location>
        <begin position="3"/>
        <end position="276"/>
    </location>
</feature>
<dbReference type="STRING" id="2903.R1BH28"/>
<dbReference type="InterPro" id="IPR027417">
    <property type="entry name" value="P-loop_NTPase"/>
</dbReference>
<reference evidence="8" key="1">
    <citation type="journal article" date="2013" name="Nature">
        <title>Pan genome of the phytoplankton Emiliania underpins its global distribution.</title>
        <authorList>
            <person name="Read B.A."/>
            <person name="Kegel J."/>
            <person name="Klute M.J."/>
            <person name="Kuo A."/>
            <person name="Lefebvre S.C."/>
            <person name="Maumus F."/>
            <person name="Mayer C."/>
            <person name="Miller J."/>
            <person name="Monier A."/>
            <person name="Salamov A."/>
            <person name="Young J."/>
            <person name="Aguilar M."/>
            <person name="Claverie J.M."/>
            <person name="Frickenhaus S."/>
            <person name="Gonzalez K."/>
            <person name="Herman E.K."/>
            <person name="Lin Y.C."/>
            <person name="Napier J."/>
            <person name="Ogata H."/>
            <person name="Sarno A.F."/>
            <person name="Shmutz J."/>
            <person name="Schroeder D."/>
            <person name="de Vargas C."/>
            <person name="Verret F."/>
            <person name="von Dassow P."/>
            <person name="Valentin K."/>
            <person name="Van de Peer Y."/>
            <person name="Wheeler G."/>
            <person name="Dacks J.B."/>
            <person name="Delwiche C.F."/>
            <person name="Dyhrman S.T."/>
            <person name="Glockner G."/>
            <person name="John U."/>
            <person name="Richards T."/>
            <person name="Worden A.Z."/>
            <person name="Zhang X."/>
            <person name="Grigoriev I.V."/>
            <person name="Allen A.E."/>
            <person name="Bidle K."/>
            <person name="Borodovsky M."/>
            <person name="Bowler C."/>
            <person name="Brownlee C."/>
            <person name="Cock J.M."/>
            <person name="Elias M."/>
            <person name="Gladyshev V.N."/>
            <person name="Groth M."/>
            <person name="Guda C."/>
            <person name="Hadaegh A."/>
            <person name="Iglesias-Rodriguez M.D."/>
            <person name="Jenkins J."/>
            <person name="Jones B.M."/>
            <person name="Lawson T."/>
            <person name="Leese F."/>
            <person name="Lindquist E."/>
            <person name="Lobanov A."/>
            <person name="Lomsadze A."/>
            <person name="Malik S.B."/>
            <person name="Marsh M.E."/>
            <person name="Mackinder L."/>
            <person name="Mock T."/>
            <person name="Mueller-Roeber B."/>
            <person name="Pagarete A."/>
            <person name="Parker M."/>
            <person name="Probert I."/>
            <person name="Quesneville H."/>
            <person name="Raines C."/>
            <person name="Rensing S.A."/>
            <person name="Riano-Pachon D.M."/>
            <person name="Richier S."/>
            <person name="Rokitta S."/>
            <person name="Shiraiwa Y."/>
            <person name="Soanes D.M."/>
            <person name="van der Giezen M."/>
            <person name="Wahlund T.M."/>
            <person name="Williams B."/>
            <person name="Wilson W."/>
            <person name="Wolfe G."/>
            <person name="Wurch L.L."/>
        </authorList>
    </citation>
    <scope>NUCLEOTIDE SEQUENCE</scope>
</reference>
<keyword evidence="1 5" id="KW-0547">Nucleotide-binding</keyword>
<sequence length="276" mass="30865">MLRGMNQQQLAAVVCADGPLRVAAGPGTGKTRVLTARIAHLVEEARVPPQRVLAVTFTNKAARELRERITRLIGPCEADAITMGTFHSLCLAILRQDITRLPEELPYRSGFAVYDEYSSLKLIKKLKMRLEGGSATGAAEQTAEQKKKDDFSAGAVQAIISAAKNDMYDAQRFRLHPPAKLRALGAQKLRLAAAVFEGYQQTLRDENIIDFDDMLLLTETLLRTSERTRRKYAGHWRHLLVDEFQDTNSVQYQLLSLLARDHKNVFVVGDADQAIY</sequence>
<dbReference type="InterPro" id="IPR000212">
    <property type="entry name" value="DNA_helicase_UvrD/REP"/>
</dbReference>
<dbReference type="CDD" id="cd17932">
    <property type="entry name" value="DEXQc_UvrD"/>
    <property type="match status" value="1"/>
</dbReference>
<proteinExistence type="predicted"/>
<dbReference type="PaxDb" id="2903-EOD08642"/>
<dbReference type="Proteomes" id="UP000013827">
    <property type="component" value="Unassembled WGS sequence"/>
</dbReference>
<dbReference type="PANTHER" id="PTHR11070">
    <property type="entry name" value="UVRD / RECB / PCRA DNA HELICASE FAMILY MEMBER"/>
    <property type="match status" value="1"/>
</dbReference>
<dbReference type="EnsemblProtists" id="EOD08642">
    <property type="protein sequence ID" value="EOD08642"/>
    <property type="gene ID" value="EMIHUDRAFT_44073"/>
</dbReference>
<organism evidence="7 8">
    <name type="scientific">Emiliania huxleyi (strain CCMP1516)</name>
    <dbReference type="NCBI Taxonomy" id="280463"/>
    <lineage>
        <taxon>Eukaryota</taxon>
        <taxon>Haptista</taxon>
        <taxon>Haptophyta</taxon>
        <taxon>Prymnesiophyceae</taxon>
        <taxon>Isochrysidales</taxon>
        <taxon>Noelaerhabdaceae</taxon>
        <taxon>Emiliania</taxon>
    </lineage>
</organism>
<evidence type="ECO:0000256" key="5">
    <source>
        <dbReference type="PROSITE-ProRule" id="PRU00560"/>
    </source>
</evidence>
<feature type="binding site" evidence="5">
    <location>
        <begin position="24"/>
        <end position="31"/>
    </location>
    <ligand>
        <name>ATP</name>
        <dbReference type="ChEBI" id="CHEBI:30616"/>
    </ligand>
</feature>
<name>A0A0D3IBK7_EMIH1</name>
<protein>
    <recommendedName>
        <fullName evidence="6">UvrD-like helicase ATP-binding domain-containing protein</fullName>
    </recommendedName>
</protein>
<evidence type="ECO:0000256" key="1">
    <source>
        <dbReference type="ARBA" id="ARBA00022741"/>
    </source>
</evidence>
<dbReference type="SUPFAM" id="SSF52540">
    <property type="entry name" value="P-loop containing nucleoside triphosphate hydrolases"/>
    <property type="match status" value="1"/>
</dbReference>
<keyword evidence="4 5" id="KW-0067">ATP-binding</keyword>
<dbReference type="PANTHER" id="PTHR11070:SF65">
    <property type="entry name" value="DNA 3'-5' HELICASE"/>
    <property type="match status" value="1"/>
</dbReference>
<keyword evidence="2 5" id="KW-0378">Hydrolase</keyword>
<dbReference type="Gene3D" id="1.10.10.160">
    <property type="match status" value="1"/>
</dbReference>
<evidence type="ECO:0000256" key="2">
    <source>
        <dbReference type="ARBA" id="ARBA00022801"/>
    </source>
</evidence>
<dbReference type="InterPro" id="IPR014016">
    <property type="entry name" value="UvrD-like_ATP-bd"/>
</dbReference>
<dbReference type="Pfam" id="PF00580">
    <property type="entry name" value="UvrD-helicase"/>
    <property type="match status" value="1"/>
</dbReference>
<evidence type="ECO:0000256" key="3">
    <source>
        <dbReference type="ARBA" id="ARBA00022806"/>
    </source>
</evidence>
<reference evidence="7" key="2">
    <citation type="submission" date="2024-10" db="UniProtKB">
        <authorList>
            <consortium name="EnsemblProtists"/>
        </authorList>
    </citation>
    <scope>IDENTIFICATION</scope>
</reference>
<evidence type="ECO:0000259" key="6">
    <source>
        <dbReference type="PROSITE" id="PS51198"/>
    </source>
</evidence>
<dbReference type="Gene3D" id="3.40.50.300">
    <property type="entry name" value="P-loop containing nucleotide triphosphate hydrolases"/>
    <property type="match status" value="1"/>
</dbReference>
<accession>A0A0D3IBK7</accession>
<dbReference type="PROSITE" id="PS51198">
    <property type="entry name" value="UVRD_HELICASE_ATP_BIND"/>
    <property type="match status" value="1"/>
</dbReference>
<evidence type="ECO:0000256" key="4">
    <source>
        <dbReference type="ARBA" id="ARBA00022840"/>
    </source>
</evidence>
<dbReference type="GO" id="GO:0003677">
    <property type="term" value="F:DNA binding"/>
    <property type="evidence" value="ECO:0007669"/>
    <property type="project" value="InterPro"/>
</dbReference>
<dbReference type="HOGENOM" id="CLU_004585_2_1_1"/>
<dbReference type="GO" id="GO:0003678">
    <property type="term" value="F:DNA helicase activity"/>
    <property type="evidence" value="ECO:0007669"/>
    <property type="project" value="InterPro"/>
</dbReference>
<evidence type="ECO:0000313" key="7">
    <source>
        <dbReference type="EnsemblProtists" id="EOD08642"/>
    </source>
</evidence>
<dbReference type="AlphaFoldDB" id="A0A0D3IBK7"/>
<dbReference type="InterPro" id="IPR013986">
    <property type="entry name" value="DExx_box_DNA_helicase_dom_sf"/>
</dbReference>